<dbReference type="Pfam" id="PF00440">
    <property type="entry name" value="TetR_N"/>
    <property type="match status" value="1"/>
</dbReference>
<accession>A0AAQ3LBP0</accession>
<dbReference type="SUPFAM" id="SSF46689">
    <property type="entry name" value="Homeodomain-like"/>
    <property type="match status" value="1"/>
</dbReference>
<evidence type="ECO:0000256" key="1">
    <source>
        <dbReference type="ARBA" id="ARBA00023125"/>
    </source>
</evidence>
<dbReference type="AlphaFoldDB" id="A0AAQ3LBP0"/>
<dbReference type="PROSITE" id="PS50977">
    <property type="entry name" value="HTH_TETR_2"/>
    <property type="match status" value="1"/>
</dbReference>
<keyword evidence="1 2" id="KW-0238">DNA-binding</keyword>
<sequence length="184" mass="20242">MKRNRPQTEQGIINAAIDMIVETGFIDFGINAIAARAGSDKVLIYRYFGGTDGLLKYIGETKPLFPTASELIGELPVFIEAYRQAMQENQLAVTLMGWSPAVDNPLTEAFRSAKNAFWSDVQHLMHPQSTAASHFLDILSELPLSAISTSQLEPMIANLEFAPEARQATTSITEAEEELPTNLL</sequence>
<organism evidence="4 5">
    <name type="scientific">Rubellicoccus peritrichatus</name>
    <dbReference type="NCBI Taxonomy" id="3080537"/>
    <lineage>
        <taxon>Bacteria</taxon>
        <taxon>Pseudomonadati</taxon>
        <taxon>Verrucomicrobiota</taxon>
        <taxon>Opitutia</taxon>
        <taxon>Puniceicoccales</taxon>
        <taxon>Cerasicoccaceae</taxon>
        <taxon>Rubellicoccus</taxon>
    </lineage>
</organism>
<dbReference type="Gene3D" id="1.10.357.10">
    <property type="entry name" value="Tetracycline Repressor, domain 2"/>
    <property type="match status" value="1"/>
</dbReference>
<protein>
    <submittedName>
        <fullName evidence="4">Helix-turn-helix domain-containing protein</fullName>
    </submittedName>
</protein>
<gene>
    <name evidence="4" type="ORF">RZN69_07125</name>
</gene>
<feature type="domain" description="HTH tetR-type" evidence="3">
    <location>
        <begin position="6"/>
        <end position="66"/>
    </location>
</feature>
<dbReference type="GO" id="GO:0003677">
    <property type="term" value="F:DNA binding"/>
    <property type="evidence" value="ECO:0007669"/>
    <property type="project" value="UniProtKB-UniRule"/>
</dbReference>
<evidence type="ECO:0000313" key="5">
    <source>
        <dbReference type="Proteomes" id="UP001304300"/>
    </source>
</evidence>
<reference evidence="4 5" key="1">
    <citation type="submission" date="2023-10" db="EMBL/GenBank/DDBJ databases">
        <title>Rubellicoccus peritrichatus gen. nov., sp. nov., isolated from an algae of coral reef tank.</title>
        <authorList>
            <person name="Luo J."/>
        </authorList>
    </citation>
    <scope>NUCLEOTIDE SEQUENCE [LARGE SCALE GENOMIC DNA]</scope>
    <source>
        <strain evidence="4 5">CR14</strain>
    </source>
</reference>
<keyword evidence="5" id="KW-1185">Reference proteome</keyword>
<evidence type="ECO:0000259" key="3">
    <source>
        <dbReference type="PROSITE" id="PS50977"/>
    </source>
</evidence>
<dbReference type="EMBL" id="CP136920">
    <property type="protein sequence ID" value="WOO42860.1"/>
    <property type="molecule type" value="Genomic_DNA"/>
</dbReference>
<dbReference type="RefSeq" id="WP_317835392.1">
    <property type="nucleotide sequence ID" value="NZ_CP136920.1"/>
</dbReference>
<proteinExistence type="predicted"/>
<evidence type="ECO:0000313" key="4">
    <source>
        <dbReference type="EMBL" id="WOO42860.1"/>
    </source>
</evidence>
<name>A0AAQ3LBP0_9BACT</name>
<dbReference type="Proteomes" id="UP001304300">
    <property type="component" value="Chromosome"/>
</dbReference>
<evidence type="ECO:0000256" key="2">
    <source>
        <dbReference type="PROSITE-ProRule" id="PRU00335"/>
    </source>
</evidence>
<dbReference type="InterPro" id="IPR009057">
    <property type="entry name" value="Homeodomain-like_sf"/>
</dbReference>
<dbReference type="PRINTS" id="PR00455">
    <property type="entry name" value="HTHTETR"/>
</dbReference>
<dbReference type="InterPro" id="IPR001647">
    <property type="entry name" value="HTH_TetR"/>
</dbReference>
<dbReference type="KEGG" id="puo:RZN69_07125"/>
<feature type="DNA-binding region" description="H-T-H motif" evidence="2">
    <location>
        <begin position="29"/>
        <end position="48"/>
    </location>
</feature>